<dbReference type="InterPro" id="IPR049551">
    <property type="entry name" value="PKS_DH_C"/>
</dbReference>
<evidence type="ECO:0000256" key="44">
    <source>
        <dbReference type="ARBA" id="ARBA00049263"/>
    </source>
</evidence>
<dbReference type="InterPro" id="IPR036291">
    <property type="entry name" value="NAD(P)-bd_dom_sf"/>
</dbReference>
<evidence type="ECO:0000256" key="5">
    <source>
        <dbReference type="ARBA" id="ARBA00022799"/>
    </source>
</evidence>
<feature type="domain" description="Carrier" evidence="51">
    <location>
        <begin position="2284"/>
        <end position="2359"/>
    </location>
</feature>
<evidence type="ECO:0000256" key="12">
    <source>
        <dbReference type="ARBA" id="ARBA00023373"/>
    </source>
</evidence>
<dbReference type="CDD" id="cd05195">
    <property type="entry name" value="enoyl_red"/>
    <property type="match status" value="1"/>
</dbReference>
<comment type="catalytic activity">
    <reaction evidence="29">
        <text>3-oxobutanoyl-[ACP] + NADPH + H(+) = (3R)-hydroxybutanoyl-[ACP] + NADP(+)</text>
        <dbReference type="Rhea" id="RHEA:41804"/>
        <dbReference type="Rhea" id="RHEA-COMP:9625"/>
        <dbReference type="Rhea" id="RHEA-COMP:9626"/>
        <dbReference type="ChEBI" id="CHEBI:15378"/>
        <dbReference type="ChEBI" id="CHEBI:57783"/>
        <dbReference type="ChEBI" id="CHEBI:58349"/>
        <dbReference type="ChEBI" id="CHEBI:78450"/>
        <dbReference type="ChEBI" id="CHEBI:78451"/>
    </reaction>
    <physiologicalReaction direction="left-to-right" evidence="29">
        <dbReference type="Rhea" id="RHEA:41805"/>
    </physiologicalReaction>
</comment>
<dbReference type="SMART" id="SM00826">
    <property type="entry name" value="PKS_DH"/>
    <property type="match status" value="1"/>
</dbReference>
<comment type="catalytic activity">
    <reaction evidence="40">
        <text>3-oxotetradecanoyl-[ACP] + NADPH + H(+) = (3R)-hydroxytetradecanoyl-[ACP] + NADP(+)</text>
        <dbReference type="Rhea" id="RHEA:41888"/>
        <dbReference type="Rhea" id="RHEA-COMP:9645"/>
        <dbReference type="Rhea" id="RHEA-COMP:9646"/>
        <dbReference type="ChEBI" id="CHEBI:15378"/>
        <dbReference type="ChEBI" id="CHEBI:57783"/>
        <dbReference type="ChEBI" id="CHEBI:58349"/>
        <dbReference type="ChEBI" id="CHEBI:78473"/>
        <dbReference type="ChEBI" id="CHEBI:78474"/>
    </reaction>
    <physiologicalReaction direction="left-to-right" evidence="40">
        <dbReference type="Rhea" id="RHEA:41889"/>
    </physiologicalReaction>
</comment>
<comment type="catalytic activity">
    <reaction evidence="45">
        <text>3-oxohexadecanoyl-[ACP] + NADPH + H(+) = (3R)-hydroxyhexadecanoyl-[ACP] + NADP(+)</text>
        <dbReference type="Rhea" id="RHEA:41904"/>
        <dbReference type="Rhea" id="RHEA-COMP:9649"/>
        <dbReference type="Rhea" id="RHEA-COMP:9650"/>
        <dbReference type="ChEBI" id="CHEBI:15378"/>
        <dbReference type="ChEBI" id="CHEBI:57783"/>
        <dbReference type="ChEBI" id="CHEBI:58349"/>
        <dbReference type="ChEBI" id="CHEBI:78478"/>
        <dbReference type="ChEBI" id="CHEBI:78480"/>
    </reaction>
    <physiologicalReaction direction="left-to-right" evidence="45">
        <dbReference type="Rhea" id="RHEA:41905"/>
    </physiologicalReaction>
</comment>
<dbReference type="SMART" id="SM00825">
    <property type="entry name" value="PKS_KS"/>
    <property type="match status" value="1"/>
</dbReference>
<evidence type="ECO:0000313" key="54">
    <source>
        <dbReference type="EMBL" id="CAF1217806.1"/>
    </source>
</evidence>
<dbReference type="InterPro" id="IPR014043">
    <property type="entry name" value="Acyl_transferase_dom"/>
</dbReference>
<dbReference type="Pfam" id="PF16197">
    <property type="entry name" value="KAsynt_C_assoc"/>
    <property type="match status" value="1"/>
</dbReference>
<evidence type="ECO:0000256" key="18">
    <source>
        <dbReference type="ARBA" id="ARBA00023402"/>
    </source>
</evidence>
<comment type="catalytic activity">
    <reaction evidence="43">
        <text>(2E)-tetradecenoyl-[ACP] + NADPH + H(+) = tetradecanoyl-[ACP] + NADP(+)</text>
        <dbReference type="Rhea" id="RHEA:41896"/>
        <dbReference type="Rhea" id="RHEA-COMP:9647"/>
        <dbReference type="Rhea" id="RHEA-COMP:9648"/>
        <dbReference type="ChEBI" id="CHEBI:15378"/>
        <dbReference type="ChEBI" id="CHEBI:57783"/>
        <dbReference type="ChEBI" id="CHEBI:58349"/>
        <dbReference type="ChEBI" id="CHEBI:78475"/>
        <dbReference type="ChEBI" id="CHEBI:78477"/>
    </reaction>
    <physiologicalReaction direction="left-to-right" evidence="43">
        <dbReference type="Rhea" id="RHEA:41897"/>
    </physiologicalReaction>
</comment>
<dbReference type="Proteomes" id="UP000663877">
    <property type="component" value="Unassembled WGS sequence"/>
</dbReference>
<comment type="catalytic activity">
    <reaction evidence="20">
        <text>3-oxooctadecanoyl-[ACP] + NADPH + H(+) = (3R)-hydroxyoctadecanoyl-[ACP] + NADP(+)</text>
        <dbReference type="Rhea" id="RHEA:41920"/>
        <dbReference type="Rhea" id="RHEA-COMP:9653"/>
        <dbReference type="Rhea" id="RHEA-COMP:9654"/>
        <dbReference type="ChEBI" id="CHEBI:15378"/>
        <dbReference type="ChEBI" id="CHEBI:57783"/>
        <dbReference type="ChEBI" id="CHEBI:58349"/>
        <dbReference type="ChEBI" id="CHEBI:78487"/>
        <dbReference type="ChEBI" id="CHEBI:78488"/>
    </reaction>
    <physiologicalReaction direction="left-to-right" evidence="20">
        <dbReference type="Rhea" id="RHEA:41921"/>
    </physiologicalReaction>
</comment>
<evidence type="ECO:0000256" key="40">
    <source>
        <dbReference type="ARBA" id="ARBA00048935"/>
    </source>
</evidence>
<dbReference type="SMART" id="SM00829">
    <property type="entry name" value="PKS_ER"/>
    <property type="match status" value="1"/>
</dbReference>
<dbReference type="InterPro" id="IPR029058">
    <property type="entry name" value="AB_hydrolase_fold"/>
</dbReference>
<evidence type="ECO:0000256" key="17">
    <source>
        <dbReference type="ARBA" id="ARBA00023401"/>
    </source>
</evidence>
<evidence type="ECO:0000256" key="49">
    <source>
        <dbReference type="ARBA" id="ARBA00049533"/>
    </source>
</evidence>
<comment type="catalytic activity">
    <reaction evidence="31">
        <text>hexadecanoyl-[ACP] + malonyl-[ACP] + H(+) = 3-oxooctadecanoyl-[ACP] + holo-[ACP] + CO2</text>
        <dbReference type="Rhea" id="RHEA:41916"/>
        <dbReference type="Rhea" id="RHEA-COMP:9623"/>
        <dbReference type="Rhea" id="RHEA-COMP:9652"/>
        <dbReference type="Rhea" id="RHEA-COMP:9653"/>
        <dbReference type="Rhea" id="RHEA-COMP:9685"/>
        <dbReference type="ChEBI" id="CHEBI:15378"/>
        <dbReference type="ChEBI" id="CHEBI:16526"/>
        <dbReference type="ChEBI" id="CHEBI:64479"/>
        <dbReference type="ChEBI" id="CHEBI:78449"/>
        <dbReference type="ChEBI" id="CHEBI:78483"/>
        <dbReference type="ChEBI" id="CHEBI:78487"/>
    </reaction>
    <physiologicalReaction direction="left-to-right" evidence="31">
        <dbReference type="Rhea" id="RHEA:41917"/>
    </physiologicalReaction>
</comment>
<dbReference type="InterPro" id="IPR013968">
    <property type="entry name" value="PKS_KR"/>
</dbReference>
<comment type="catalytic activity">
    <reaction evidence="37">
        <text>a 2,3-saturated acyl-[ACP] + NADP(+) = a (2E)-enoyl-[ACP] + NADPH + H(+)</text>
        <dbReference type="Rhea" id="RHEA:22564"/>
        <dbReference type="Rhea" id="RHEA-COMP:9925"/>
        <dbReference type="Rhea" id="RHEA-COMP:9926"/>
        <dbReference type="ChEBI" id="CHEBI:15378"/>
        <dbReference type="ChEBI" id="CHEBI:57783"/>
        <dbReference type="ChEBI" id="CHEBI:58349"/>
        <dbReference type="ChEBI" id="CHEBI:78784"/>
        <dbReference type="ChEBI" id="CHEBI:78785"/>
        <dbReference type="EC" id="1.3.1.39"/>
    </reaction>
    <physiologicalReaction direction="right-to-left" evidence="37">
        <dbReference type="Rhea" id="RHEA:22566"/>
    </physiologicalReaction>
</comment>
<dbReference type="InterPro" id="IPR013149">
    <property type="entry name" value="ADH-like_C"/>
</dbReference>
<feature type="active site" description="Proton donor; for dehydratase activity" evidence="50">
    <location>
        <position position="1226"/>
    </location>
</feature>
<evidence type="ECO:0000256" key="41">
    <source>
        <dbReference type="ARBA" id="ARBA00049019"/>
    </source>
</evidence>
<comment type="catalytic activity">
    <reaction evidence="49">
        <text>octanoyl-[ACP] + malonyl-[ACP] + H(+) = 3-oxodecanoyl-[ACP] + holo-[ACP] + CO2</text>
        <dbReference type="Rhea" id="RHEA:41852"/>
        <dbReference type="Rhea" id="RHEA-COMP:9623"/>
        <dbReference type="Rhea" id="RHEA-COMP:9636"/>
        <dbReference type="Rhea" id="RHEA-COMP:9637"/>
        <dbReference type="Rhea" id="RHEA-COMP:9685"/>
        <dbReference type="ChEBI" id="CHEBI:15378"/>
        <dbReference type="ChEBI" id="CHEBI:16526"/>
        <dbReference type="ChEBI" id="CHEBI:64479"/>
        <dbReference type="ChEBI" id="CHEBI:78449"/>
        <dbReference type="ChEBI" id="CHEBI:78463"/>
        <dbReference type="ChEBI" id="CHEBI:78464"/>
    </reaction>
    <physiologicalReaction direction="left-to-right" evidence="49">
        <dbReference type="Rhea" id="RHEA:41853"/>
    </physiologicalReaction>
</comment>
<evidence type="ECO:0000256" key="38">
    <source>
        <dbReference type="ARBA" id="ARBA00048691"/>
    </source>
</evidence>
<evidence type="ECO:0000256" key="10">
    <source>
        <dbReference type="ARBA" id="ARBA00023332"/>
    </source>
</evidence>
<dbReference type="Pfam" id="PF00975">
    <property type="entry name" value="Thioesterase"/>
    <property type="match status" value="1"/>
</dbReference>
<keyword evidence="56" id="KW-1185">Reference proteome</keyword>
<dbReference type="InterPro" id="IPR014030">
    <property type="entry name" value="Ketoacyl_synth_N"/>
</dbReference>
<dbReference type="InterPro" id="IPR049900">
    <property type="entry name" value="PKS_mFAS_DH"/>
</dbReference>
<name>A0A815JRW1_9BILA</name>
<evidence type="ECO:0000256" key="45">
    <source>
        <dbReference type="ARBA" id="ARBA00049414"/>
    </source>
</evidence>
<dbReference type="SUPFAM" id="SSF47336">
    <property type="entry name" value="ACP-like"/>
    <property type="match status" value="1"/>
</dbReference>
<evidence type="ECO:0000256" key="4">
    <source>
        <dbReference type="ARBA" id="ARBA00022679"/>
    </source>
</evidence>
<dbReference type="Proteomes" id="UP000663832">
    <property type="component" value="Unassembled WGS sequence"/>
</dbReference>
<dbReference type="InterPro" id="IPR049552">
    <property type="entry name" value="PKS_DH_N"/>
</dbReference>
<dbReference type="Gene3D" id="3.90.180.10">
    <property type="entry name" value="Medium-chain alcohol dehydrogenases, catalytic domain"/>
    <property type="match status" value="1"/>
</dbReference>
<evidence type="ECO:0008006" key="57">
    <source>
        <dbReference type="Google" id="ProtNLM"/>
    </source>
</evidence>
<keyword evidence="3" id="KW-0597">Phosphoprotein</keyword>
<dbReference type="Gene3D" id="3.10.129.120">
    <property type="match status" value="1"/>
</dbReference>
<dbReference type="Gene3D" id="3.40.50.720">
    <property type="entry name" value="NAD(P)-binding Rossmann-like Domain"/>
    <property type="match status" value="2"/>
</dbReference>
<dbReference type="SUPFAM" id="SSF53901">
    <property type="entry name" value="Thiolase-like"/>
    <property type="match status" value="1"/>
</dbReference>
<comment type="catalytic activity">
    <reaction evidence="16">
        <text>(3R)-hydroxyoctadecanoyl-[ACP] = (2E)-octadecenoyl-[ACP] + H2O</text>
        <dbReference type="Rhea" id="RHEA:41924"/>
        <dbReference type="Rhea" id="RHEA-COMP:9654"/>
        <dbReference type="Rhea" id="RHEA-COMP:9655"/>
        <dbReference type="ChEBI" id="CHEBI:15377"/>
        <dbReference type="ChEBI" id="CHEBI:78488"/>
        <dbReference type="ChEBI" id="CHEBI:78489"/>
    </reaction>
    <physiologicalReaction direction="left-to-right" evidence="16">
        <dbReference type="Rhea" id="RHEA:41925"/>
    </physiologicalReaction>
</comment>
<dbReference type="GO" id="GO:0004313">
    <property type="term" value="F:[acyl-carrier-protein] S-acetyltransferase activity"/>
    <property type="evidence" value="ECO:0007669"/>
    <property type="project" value="UniProtKB-EC"/>
</dbReference>
<evidence type="ECO:0000256" key="34">
    <source>
        <dbReference type="ARBA" id="ARBA00048420"/>
    </source>
</evidence>
<evidence type="ECO:0000256" key="47">
    <source>
        <dbReference type="ARBA" id="ARBA00049449"/>
    </source>
</evidence>
<dbReference type="SMART" id="SM00827">
    <property type="entry name" value="PKS_AT"/>
    <property type="match status" value="1"/>
</dbReference>
<keyword evidence="5" id="KW-0702">S-nitrosylation</keyword>
<dbReference type="InterPro" id="IPR009081">
    <property type="entry name" value="PP-bd_ACP"/>
</dbReference>
<dbReference type="SUPFAM" id="SSF55048">
    <property type="entry name" value="Probable ACP-binding domain of malonyl-CoA ACP transacylase"/>
    <property type="match status" value="1"/>
</dbReference>
<comment type="catalytic activity">
    <reaction evidence="42">
        <text>decanoyl-[ACP] + malonyl-[ACP] + H(+) = 3-oxododecanoyl-[ACP] + holo-[ACP] + CO2</text>
        <dbReference type="Rhea" id="RHEA:41868"/>
        <dbReference type="Rhea" id="RHEA-COMP:9623"/>
        <dbReference type="Rhea" id="RHEA-COMP:9640"/>
        <dbReference type="Rhea" id="RHEA-COMP:9641"/>
        <dbReference type="Rhea" id="RHEA-COMP:9685"/>
        <dbReference type="ChEBI" id="CHEBI:15378"/>
        <dbReference type="ChEBI" id="CHEBI:16526"/>
        <dbReference type="ChEBI" id="CHEBI:64479"/>
        <dbReference type="ChEBI" id="CHEBI:78449"/>
        <dbReference type="ChEBI" id="CHEBI:78468"/>
        <dbReference type="ChEBI" id="CHEBI:78469"/>
    </reaction>
    <physiologicalReaction direction="left-to-right" evidence="42">
        <dbReference type="Rhea" id="RHEA:41869"/>
    </physiologicalReaction>
</comment>
<dbReference type="GO" id="GO:0004316">
    <property type="term" value="F:3-oxoacyl-[acyl-carrier-protein] reductase (NADPH) activity"/>
    <property type="evidence" value="ECO:0007669"/>
    <property type="project" value="UniProtKB-EC"/>
</dbReference>
<evidence type="ECO:0000256" key="2">
    <source>
        <dbReference type="ARBA" id="ARBA00022450"/>
    </source>
</evidence>
<evidence type="ECO:0000256" key="13">
    <source>
        <dbReference type="ARBA" id="ARBA00023388"/>
    </source>
</evidence>
<dbReference type="Gene3D" id="3.40.47.10">
    <property type="match status" value="1"/>
</dbReference>
<feature type="domain" description="Ketosynthase family 3 (KS3)" evidence="52">
    <location>
        <begin position="12"/>
        <end position="437"/>
    </location>
</feature>
<comment type="catalytic activity">
    <reaction evidence="24">
        <text>tetradecanoyl-[ACP] + malonyl-[ACP] + H(+) = 3-oxohexadecanoyl-[ACP] + holo-[ACP] + CO2</text>
        <dbReference type="Rhea" id="RHEA:41900"/>
        <dbReference type="Rhea" id="RHEA-COMP:9623"/>
        <dbReference type="Rhea" id="RHEA-COMP:9648"/>
        <dbReference type="Rhea" id="RHEA-COMP:9649"/>
        <dbReference type="Rhea" id="RHEA-COMP:9685"/>
        <dbReference type="ChEBI" id="CHEBI:15378"/>
        <dbReference type="ChEBI" id="CHEBI:16526"/>
        <dbReference type="ChEBI" id="CHEBI:64479"/>
        <dbReference type="ChEBI" id="CHEBI:78449"/>
        <dbReference type="ChEBI" id="CHEBI:78477"/>
        <dbReference type="ChEBI" id="CHEBI:78478"/>
    </reaction>
    <physiologicalReaction direction="left-to-right" evidence="24">
        <dbReference type="Rhea" id="RHEA:41901"/>
    </physiologicalReaction>
</comment>
<dbReference type="Pfam" id="PF00109">
    <property type="entry name" value="ketoacyl-synt"/>
    <property type="match status" value="1"/>
</dbReference>
<evidence type="ECO:0000256" key="11">
    <source>
        <dbReference type="ARBA" id="ARBA00023351"/>
    </source>
</evidence>
<dbReference type="PROSITE" id="PS50075">
    <property type="entry name" value="CARRIER"/>
    <property type="match status" value="1"/>
</dbReference>
<dbReference type="SUPFAM" id="SSF51735">
    <property type="entry name" value="NAD(P)-binding Rossmann-fold domains"/>
    <property type="match status" value="2"/>
</dbReference>
<evidence type="ECO:0000256" key="29">
    <source>
        <dbReference type="ARBA" id="ARBA00047953"/>
    </source>
</evidence>
<dbReference type="InterPro" id="IPR036736">
    <property type="entry name" value="ACP-like_sf"/>
</dbReference>
<dbReference type="GO" id="GO:0004315">
    <property type="term" value="F:3-oxoacyl-[acyl-carrier-protein] synthase activity"/>
    <property type="evidence" value="ECO:0007669"/>
    <property type="project" value="UniProtKB-EC"/>
</dbReference>
<dbReference type="InterPro" id="IPR011032">
    <property type="entry name" value="GroES-like_sf"/>
</dbReference>
<evidence type="ECO:0000256" key="37">
    <source>
        <dbReference type="ARBA" id="ARBA00048650"/>
    </source>
</evidence>
<gene>
    <name evidence="54" type="ORF">BJG266_LOCUS27808</name>
    <name evidence="55" type="ORF">QVE165_LOCUS35799</name>
</gene>
<comment type="catalytic activity">
    <reaction evidence="15">
        <text>(3R)-hydroxytetradecanoyl-[ACP] = (2E)-tetradecenoyl-[ACP] + H2O</text>
        <dbReference type="Rhea" id="RHEA:41892"/>
        <dbReference type="Rhea" id="RHEA-COMP:9646"/>
        <dbReference type="Rhea" id="RHEA-COMP:9647"/>
        <dbReference type="ChEBI" id="CHEBI:15377"/>
        <dbReference type="ChEBI" id="CHEBI:78474"/>
        <dbReference type="ChEBI" id="CHEBI:78475"/>
    </reaction>
    <physiologicalReaction direction="left-to-right" evidence="15">
        <dbReference type="Rhea" id="RHEA:41893"/>
    </physiologicalReaction>
</comment>
<dbReference type="InterPro" id="IPR016035">
    <property type="entry name" value="Acyl_Trfase/lysoPLipase"/>
</dbReference>
<comment type="catalytic activity">
    <reaction evidence="27">
        <text>(2E)-hexadecenoyl-[ACP] + NADPH + H(+) = hexadecanoyl-[ACP] + NADP(+)</text>
        <dbReference type="Rhea" id="RHEA:41912"/>
        <dbReference type="Rhea" id="RHEA-COMP:9651"/>
        <dbReference type="Rhea" id="RHEA-COMP:9652"/>
        <dbReference type="ChEBI" id="CHEBI:15378"/>
        <dbReference type="ChEBI" id="CHEBI:57783"/>
        <dbReference type="ChEBI" id="CHEBI:58349"/>
        <dbReference type="ChEBI" id="CHEBI:78481"/>
        <dbReference type="ChEBI" id="CHEBI:78483"/>
    </reaction>
    <physiologicalReaction direction="left-to-right" evidence="27">
        <dbReference type="Rhea" id="RHEA:41913"/>
    </physiologicalReaction>
</comment>
<dbReference type="InterPro" id="IPR020807">
    <property type="entry name" value="PKS_DH"/>
</dbReference>
<dbReference type="GO" id="GO:0016297">
    <property type="term" value="F:fatty acyl-[ACP] hydrolase activity"/>
    <property type="evidence" value="ECO:0007669"/>
    <property type="project" value="UniProtKB-EC"/>
</dbReference>
<dbReference type="InterPro" id="IPR001031">
    <property type="entry name" value="Thioesterase"/>
</dbReference>
<dbReference type="PROSITE" id="PS52019">
    <property type="entry name" value="PKS_MFAS_DH"/>
    <property type="match status" value="1"/>
</dbReference>
<evidence type="ECO:0000256" key="20">
    <source>
        <dbReference type="ARBA" id="ARBA00047300"/>
    </source>
</evidence>
<dbReference type="SMART" id="SM00822">
    <property type="entry name" value="PKS_KR"/>
    <property type="match status" value="1"/>
</dbReference>
<evidence type="ECO:0000259" key="53">
    <source>
        <dbReference type="PROSITE" id="PS52019"/>
    </source>
</evidence>
<evidence type="ECO:0000256" key="32">
    <source>
        <dbReference type="ARBA" id="ARBA00048281"/>
    </source>
</evidence>
<dbReference type="Gene3D" id="1.10.1200.10">
    <property type="entry name" value="ACP-like"/>
    <property type="match status" value="1"/>
</dbReference>
<comment type="catalytic activity">
    <reaction evidence="36">
        <text>3-oxohexanoyl-[ACP] + NADPH + H(+) = (3R)-hydroxyhexanoyl-[ACP] + NADP(+)</text>
        <dbReference type="Rhea" id="RHEA:41824"/>
        <dbReference type="Rhea" id="RHEA-COMP:9629"/>
        <dbReference type="Rhea" id="RHEA-COMP:9630"/>
        <dbReference type="ChEBI" id="CHEBI:15378"/>
        <dbReference type="ChEBI" id="CHEBI:57783"/>
        <dbReference type="ChEBI" id="CHEBI:58349"/>
        <dbReference type="ChEBI" id="CHEBI:78456"/>
        <dbReference type="ChEBI" id="CHEBI:78457"/>
    </reaction>
    <physiologicalReaction direction="left-to-right" evidence="36">
        <dbReference type="Rhea" id="RHEA:41825"/>
    </physiologicalReaction>
</comment>
<dbReference type="Pfam" id="PF14765">
    <property type="entry name" value="PS-DH"/>
    <property type="match status" value="1"/>
</dbReference>
<evidence type="ECO:0000256" key="23">
    <source>
        <dbReference type="ARBA" id="ARBA00047440"/>
    </source>
</evidence>
<evidence type="ECO:0000256" key="9">
    <source>
        <dbReference type="ARBA" id="ARBA00023315"/>
    </source>
</evidence>
<dbReference type="Gene3D" id="3.40.366.10">
    <property type="entry name" value="Malonyl-Coenzyme A Acyl Carrier Protein, domain 2"/>
    <property type="match status" value="1"/>
</dbReference>
<accession>A0A815JRW1</accession>
<evidence type="ECO:0000256" key="30">
    <source>
        <dbReference type="ARBA" id="ARBA00047961"/>
    </source>
</evidence>
<dbReference type="InterPro" id="IPR020843">
    <property type="entry name" value="ER"/>
</dbReference>
<dbReference type="InterPro" id="IPR014031">
    <property type="entry name" value="Ketoacyl_synth_C"/>
</dbReference>
<evidence type="ECO:0000256" key="27">
    <source>
        <dbReference type="ARBA" id="ARBA00047810"/>
    </source>
</evidence>
<comment type="catalytic activity">
    <reaction evidence="22">
        <text>a (3R)-hydroxyacyl-[ACP] + NADP(+) = a 3-oxoacyl-[ACP] + NADPH + H(+)</text>
        <dbReference type="Rhea" id="RHEA:17397"/>
        <dbReference type="Rhea" id="RHEA-COMP:9916"/>
        <dbReference type="Rhea" id="RHEA-COMP:9945"/>
        <dbReference type="ChEBI" id="CHEBI:15378"/>
        <dbReference type="ChEBI" id="CHEBI:57783"/>
        <dbReference type="ChEBI" id="CHEBI:58349"/>
        <dbReference type="ChEBI" id="CHEBI:78776"/>
        <dbReference type="ChEBI" id="CHEBI:78827"/>
        <dbReference type="EC" id="1.1.1.100"/>
    </reaction>
    <physiologicalReaction direction="right-to-left" evidence="22">
        <dbReference type="Rhea" id="RHEA:17399"/>
    </physiologicalReaction>
</comment>
<comment type="catalytic activity">
    <reaction evidence="46">
        <text>3-oxooctanoyl-[ACP] + NADPH + H(+) = (3R)-hydroxyoctanoyl-[ACP] + NADP(+)</text>
        <dbReference type="Rhea" id="RHEA:41840"/>
        <dbReference type="Rhea" id="RHEA-COMP:9633"/>
        <dbReference type="Rhea" id="RHEA-COMP:9634"/>
        <dbReference type="ChEBI" id="CHEBI:15378"/>
        <dbReference type="ChEBI" id="CHEBI:57783"/>
        <dbReference type="ChEBI" id="CHEBI:58349"/>
        <dbReference type="ChEBI" id="CHEBI:78460"/>
        <dbReference type="ChEBI" id="CHEBI:78461"/>
    </reaction>
    <physiologicalReaction direction="left-to-right" evidence="46">
        <dbReference type="Rhea" id="RHEA:41841"/>
    </physiologicalReaction>
</comment>
<keyword evidence="8" id="KW-0511">Multifunctional enzyme</keyword>
<comment type="catalytic activity">
    <reaction evidence="33">
        <text>tetradecanoyl-[ACP] + H2O = tetradecanoate + holo-[ACP] + H(+)</text>
        <dbReference type="Rhea" id="RHEA:30123"/>
        <dbReference type="Rhea" id="RHEA-COMP:9648"/>
        <dbReference type="Rhea" id="RHEA-COMP:9685"/>
        <dbReference type="ChEBI" id="CHEBI:15377"/>
        <dbReference type="ChEBI" id="CHEBI:15378"/>
        <dbReference type="ChEBI" id="CHEBI:30807"/>
        <dbReference type="ChEBI" id="CHEBI:64479"/>
        <dbReference type="ChEBI" id="CHEBI:78477"/>
        <dbReference type="EC" id="3.1.2.14"/>
    </reaction>
    <physiologicalReaction direction="left-to-right" evidence="33">
        <dbReference type="Rhea" id="RHEA:30124"/>
    </physiologicalReaction>
</comment>
<evidence type="ECO:0000256" key="28">
    <source>
        <dbReference type="ARBA" id="ARBA00047897"/>
    </source>
</evidence>
<dbReference type="EMBL" id="CAJNOI010000267">
    <property type="protein sequence ID" value="CAF1217806.1"/>
    <property type="molecule type" value="Genomic_DNA"/>
</dbReference>
<evidence type="ECO:0000313" key="55">
    <source>
        <dbReference type="EMBL" id="CAF1383489.1"/>
    </source>
</evidence>
<dbReference type="PROSITE" id="PS52004">
    <property type="entry name" value="KS3_2"/>
    <property type="match status" value="1"/>
</dbReference>
<comment type="catalytic activity">
    <reaction evidence="44">
        <text>3-oxododecanoyl-[ACP] + NADPH + H(+) = (3R)-hydroxydodecanoyl-[ACP] + NADP(+)</text>
        <dbReference type="Rhea" id="RHEA:41872"/>
        <dbReference type="Rhea" id="RHEA-COMP:9641"/>
        <dbReference type="Rhea" id="RHEA-COMP:9642"/>
        <dbReference type="ChEBI" id="CHEBI:15378"/>
        <dbReference type="ChEBI" id="CHEBI:57783"/>
        <dbReference type="ChEBI" id="CHEBI:58349"/>
        <dbReference type="ChEBI" id="CHEBI:78469"/>
        <dbReference type="ChEBI" id="CHEBI:78470"/>
    </reaction>
    <physiologicalReaction direction="left-to-right" evidence="44">
        <dbReference type="Rhea" id="RHEA:41873"/>
    </physiologicalReaction>
</comment>
<dbReference type="Gene3D" id="3.40.50.1820">
    <property type="entry name" value="alpha/beta hydrolase"/>
    <property type="match status" value="1"/>
</dbReference>
<comment type="catalytic activity">
    <reaction evidence="41">
        <text>(2E)-octadecenoyl-[ACP] + NADPH + H(+) = octadecanoyl-[ACP] + NADP(+)</text>
        <dbReference type="Rhea" id="RHEA:41928"/>
        <dbReference type="Rhea" id="RHEA-COMP:9655"/>
        <dbReference type="Rhea" id="RHEA-COMP:9656"/>
        <dbReference type="ChEBI" id="CHEBI:15378"/>
        <dbReference type="ChEBI" id="CHEBI:57783"/>
        <dbReference type="ChEBI" id="CHEBI:58349"/>
        <dbReference type="ChEBI" id="CHEBI:78489"/>
        <dbReference type="ChEBI" id="CHEBI:78495"/>
    </reaction>
    <physiologicalReaction direction="left-to-right" evidence="41">
        <dbReference type="Rhea" id="RHEA:41929"/>
    </physiologicalReaction>
</comment>
<evidence type="ECO:0000256" key="35">
    <source>
        <dbReference type="ARBA" id="ARBA00048506"/>
    </source>
</evidence>
<evidence type="ECO:0000256" key="1">
    <source>
        <dbReference type="ARBA" id="ARBA00005189"/>
    </source>
</evidence>
<evidence type="ECO:0000256" key="7">
    <source>
        <dbReference type="ARBA" id="ARBA00022898"/>
    </source>
</evidence>
<evidence type="ECO:0000256" key="6">
    <source>
        <dbReference type="ARBA" id="ARBA00022857"/>
    </source>
</evidence>
<comment type="catalytic activity">
    <reaction evidence="13">
        <text>(3R)-hydroxydecanoyl-[ACP] = (2E)-decenoyl-[ACP] + H2O</text>
        <dbReference type="Rhea" id="RHEA:41860"/>
        <dbReference type="Rhea" id="RHEA-COMP:9638"/>
        <dbReference type="Rhea" id="RHEA-COMP:9639"/>
        <dbReference type="ChEBI" id="CHEBI:15377"/>
        <dbReference type="ChEBI" id="CHEBI:78466"/>
        <dbReference type="ChEBI" id="CHEBI:78467"/>
    </reaction>
    <physiologicalReaction direction="left-to-right" evidence="13">
        <dbReference type="Rhea" id="RHEA:41861"/>
    </physiologicalReaction>
</comment>
<comment type="catalytic activity">
    <reaction evidence="48">
        <text>(2E)-decenoyl-[ACP] + NADPH + H(+) = decanoyl-[ACP] + NADP(+)</text>
        <dbReference type="Rhea" id="RHEA:41864"/>
        <dbReference type="Rhea" id="RHEA-COMP:9639"/>
        <dbReference type="Rhea" id="RHEA-COMP:9640"/>
        <dbReference type="ChEBI" id="CHEBI:15378"/>
        <dbReference type="ChEBI" id="CHEBI:57783"/>
        <dbReference type="ChEBI" id="CHEBI:58349"/>
        <dbReference type="ChEBI" id="CHEBI:78467"/>
        <dbReference type="ChEBI" id="CHEBI:78468"/>
    </reaction>
    <physiologicalReaction direction="left-to-right" evidence="48">
        <dbReference type="Rhea" id="RHEA:41865"/>
    </physiologicalReaction>
</comment>
<dbReference type="InterPro" id="IPR016039">
    <property type="entry name" value="Thiolase-like"/>
</dbReference>
<dbReference type="PANTHER" id="PTHR45681">
    <property type="entry name" value="POLYKETIDE SYNTHASE 44-RELATED"/>
    <property type="match status" value="1"/>
</dbReference>
<evidence type="ECO:0000256" key="15">
    <source>
        <dbReference type="ARBA" id="ARBA00023398"/>
    </source>
</evidence>
<evidence type="ECO:0000256" key="31">
    <source>
        <dbReference type="ARBA" id="ARBA00048051"/>
    </source>
</evidence>
<comment type="catalytic activity">
    <reaction evidence="21">
        <text>hexanoyl-[ACP] + malonyl-[ACP] + H(+) = 3-oxooctanoyl-[ACP] + holo-[ACP] + CO2</text>
        <dbReference type="Rhea" id="RHEA:41836"/>
        <dbReference type="Rhea" id="RHEA-COMP:9623"/>
        <dbReference type="Rhea" id="RHEA-COMP:9632"/>
        <dbReference type="Rhea" id="RHEA-COMP:9633"/>
        <dbReference type="Rhea" id="RHEA-COMP:9685"/>
        <dbReference type="ChEBI" id="CHEBI:15378"/>
        <dbReference type="ChEBI" id="CHEBI:16526"/>
        <dbReference type="ChEBI" id="CHEBI:64479"/>
        <dbReference type="ChEBI" id="CHEBI:78449"/>
        <dbReference type="ChEBI" id="CHEBI:78459"/>
        <dbReference type="ChEBI" id="CHEBI:78460"/>
    </reaction>
    <physiologicalReaction direction="left-to-right" evidence="21">
        <dbReference type="Rhea" id="RHEA:41837"/>
    </physiologicalReaction>
</comment>
<dbReference type="GO" id="GO:0019171">
    <property type="term" value="F:(3R)-hydroxyacyl-[acyl-carrier-protein] dehydratase activity"/>
    <property type="evidence" value="ECO:0007669"/>
    <property type="project" value="UniProtKB-EC"/>
</dbReference>
<keyword evidence="2" id="KW-0596">Phosphopantetheine</keyword>
<evidence type="ECO:0000256" key="19">
    <source>
        <dbReference type="ARBA" id="ARBA00023442"/>
    </source>
</evidence>
<evidence type="ECO:0000259" key="51">
    <source>
        <dbReference type="PROSITE" id="PS50075"/>
    </source>
</evidence>
<dbReference type="Gene3D" id="3.30.70.3290">
    <property type="match status" value="1"/>
</dbReference>
<comment type="catalytic activity">
    <reaction evidence="14">
        <text>a (3R)-hydroxyacyl-[ACP] = a (2E)-enoyl-[ACP] + H2O</text>
        <dbReference type="Rhea" id="RHEA:13097"/>
        <dbReference type="Rhea" id="RHEA-COMP:9925"/>
        <dbReference type="Rhea" id="RHEA-COMP:9945"/>
        <dbReference type="ChEBI" id="CHEBI:15377"/>
        <dbReference type="ChEBI" id="CHEBI:78784"/>
        <dbReference type="ChEBI" id="CHEBI:78827"/>
        <dbReference type="EC" id="4.2.1.59"/>
    </reaction>
    <physiologicalReaction direction="left-to-right" evidence="14">
        <dbReference type="Rhea" id="RHEA:13098"/>
    </physiologicalReaction>
</comment>
<evidence type="ECO:0000256" key="16">
    <source>
        <dbReference type="ARBA" id="ARBA00023399"/>
    </source>
</evidence>
<evidence type="ECO:0000256" key="46">
    <source>
        <dbReference type="ARBA" id="ARBA00049422"/>
    </source>
</evidence>
<evidence type="ECO:0000256" key="33">
    <source>
        <dbReference type="ARBA" id="ARBA00048289"/>
    </source>
</evidence>
<keyword evidence="9" id="KW-0012">Acyltransferase</keyword>
<keyword evidence="6" id="KW-0521">NADP</keyword>
<dbReference type="EMBL" id="CAJNOM010000351">
    <property type="protein sequence ID" value="CAF1383489.1"/>
    <property type="molecule type" value="Genomic_DNA"/>
</dbReference>
<comment type="catalytic activity">
    <reaction evidence="26">
        <text>dodecanoyl-[ACP] + malonyl-[ACP] + H(+) = 3-oxotetradecanoyl-[ACP] + holo-[ACP] + CO2</text>
        <dbReference type="Rhea" id="RHEA:41884"/>
        <dbReference type="Rhea" id="RHEA-COMP:9623"/>
        <dbReference type="Rhea" id="RHEA-COMP:9644"/>
        <dbReference type="Rhea" id="RHEA-COMP:9645"/>
        <dbReference type="Rhea" id="RHEA-COMP:9685"/>
        <dbReference type="ChEBI" id="CHEBI:15378"/>
        <dbReference type="ChEBI" id="CHEBI:16526"/>
        <dbReference type="ChEBI" id="CHEBI:64479"/>
        <dbReference type="ChEBI" id="CHEBI:65264"/>
        <dbReference type="ChEBI" id="CHEBI:78449"/>
        <dbReference type="ChEBI" id="CHEBI:78473"/>
    </reaction>
    <physiologicalReaction direction="left-to-right" evidence="26">
        <dbReference type="Rhea" id="RHEA:41885"/>
    </physiologicalReaction>
</comment>
<dbReference type="PANTHER" id="PTHR45681:SF6">
    <property type="entry name" value="POLYKETIDE SYNTHASE 37"/>
    <property type="match status" value="1"/>
</dbReference>
<comment type="catalytic activity">
    <reaction evidence="17">
        <text>(3R)-hydroxyhexadecanoyl-[ACP] = (2E)-hexadecenoyl-[ACP] + H2O</text>
        <dbReference type="Rhea" id="RHEA:41908"/>
        <dbReference type="Rhea" id="RHEA-COMP:9650"/>
        <dbReference type="Rhea" id="RHEA-COMP:9651"/>
        <dbReference type="ChEBI" id="CHEBI:15377"/>
        <dbReference type="ChEBI" id="CHEBI:78480"/>
        <dbReference type="ChEBI" id="CHEBI:78481"/>
    </reaction>
    <physiologicalReaction direction="left-to-right" evidence="17">
        <dbReference type="Rhea" id="RHEA:41909"/>
    </physiologicalReaction>
</comment>
<comment type="caution">
    <text evidence="55">The sequence shown here is derived from an EMBL/GenBank/DDBJ whole genome shotgun (WGS) entry which is preliminary data.</text>
</comment>
<dbReference type="SUPFAM" id="SSF50129">
    <property type="entry name" value="GroES-like"/>
    <property type="match status" value="1"/>
</dbReference>
<evidence type="ECO:0000313" key="56">
    <source>
        <dbReference type="Proteomes" id="UP000663832"/>
    </source>
</evidence>
<dbReference type="GO" id="GO:0044550">
    <property type="term" value="P:secondary metabolite biosynthetic process"/>
    <property type="evidence" value="ECO:0007669"/>
    <property type="project" value="UniProtKB-ARBA"/>
</dbReference>
<dbReference type="SUPFAM" id="SSF53474">
    <property type="entry name" value="alpha/beta-Hydrolases"/>
    <property type="match status" value="1"/>
</dbReference>
<reference evidence="55" key="1">
    <citation type="submission" date="2021-02" db="EMBL/GenBank/DDBJ databases">
        <authorList>
            <person name="Nowell W R."/>
        </authorList>
    </citation>
    <scope>NUCLEOTIDE SEQUENCE</scope>
</reference>
<evidence type="ECO:0000256" key="26">
    <source>
        <dbReference type="ARBA" id="ARBA00047578"/>
    </source>
</evidence>
<dbReference type="Gene3D" id="3.10.129.10">
    <property type="entry name" value="Hotdog Thioesterase"/>
    <property type="match status" value="1"/>
</dbReference>
<dbReference type="GO" id="GO:0006633">
    <property type="term" value="P:fatty acid biosynthetic process"/>
    <property type="evidence" value="ECO:0007669"/>
    <property type="project" value="UniProtKB-UniPathway"/>
</dbReference>
<comment type="catalytic activity">
    <reaction evidence="30">
        <text>acetyl-[ACP] + malonyl-[ACP] + H(+) = 3-oxobutanoyl-[ACP] + holo-[ACP] + CO2</text>
        <dbReference type="Rhea" id="RHEA:41800"/>
        <dbReference type="Rhea" id="RHEA-COMP:9621"/>
        <dbReference type="Rhea" id="RHEA-COMP:9623"/>
        <dbReference type="Rhea" id="RHEA-COMP:9625"/>
        <dbReference type="Rhea" id="RHEA-COMP:9685"/>
        <dbReference type="ChEBI" id="CHEBI:15378"/>
        <dbReference type="ChEBI" id="CHEBI:16526"/>
        <dbReference type="ChEBI" id="CHEBI:64479"/>
        <dbReference type="ChEBI" id="CHEBI:78446"/>
        <dbReference type="ChEBI" id="CHEBI:78449"/>
        <dbReference type="ChEBI" id="CHEBI:78450"/>
    </reaction>
    <physiologicalReaction direction="left-to-right" evidence="30">
        <dbReference type="Rhea" id="RHEA:41801"/>
    </physiologicalReaction>
</comment>
<dbReference type="InterPro" id="IPR050444">
    <property type="entry name" value="Polyketide_Synthase"/>
</dbReference>
<feature type="region of interest" description="C-terminal hotdog fold" evidence="50">
    <location>
        <begin position="1157"/>
        <end position="1323"/>
    </location>
</feature>
<comment type="catalytic activity">
    <reaction evidence="39">
        <text>hexadecanoyl-[ACP] + H2O = hexadecanoate + holo-[ACP] + H(+)</text>
        <dbReference type="Rhea" id="RHEA:41932"/>
        <dbReference type="Rhea" id="RHEA-COMP:9652"/>
        <dbReference type="Rhea" id="RHEA-COMP:9685"/>
        <dbReference type="ChEBI" id="CHEBI:7896"/>
        <dbReference type="ChEBI" id="CHEBI:15377"/>
        <dbReference type="ChEBI" id="CHEBI:15378"/>
        <dbReference type="ChEBI" id="CHEBI:64479"/>
        <dbReference type="ChEBI" id="CHEBI:78483"/>
        <dbReference type="EC" id="3.1.2.14"/>
    </reaction>
    <physiologicalReaction direction="left-to-right" evidence="39">
        <dbReference type="Rhea" id="RHEA:41933"/>
    </physiologicalReaction>
</comment>
<keyword evidence="7" id="KW-0663">Pyridoxal phosphate</keyword>
<evidence type="ECO:0000256" key="48">
    <source>
        <dbReference type="ARBA" id="ARBA00049521"/>
    </source>
</evidence>
<evidence type="ECO:0000256" key="3">
    <source>
        <dbReference type="ARBA" id="ARBA00022553"/>
    </source>
</evidence>
<dbReference type="SUPFAM" id="SSF52151">
    <property type="entry name" value="FabD/lysophospholipase-like"/>
    <property type="match status" value="1"/>
</dbReference>
<evidence type="ECO:0000256" key="21">
    <source>
        <dbReference type="ARBA" id="ARBA00047394"/>
    </source>
</evidence>
<dbReference type="InterPro" id="IPR001227">
    <property type="entry name" value="Ac_transferase_dom_sf"/>
</dbReference>
<dbReference type="InterPro" id="IPR057326">
    <property type="entry name" value="KR_dom"/>
</dbReference>
<evidence type="ECO:0000256" key="42">
    <source>
        <dbReference type="ARBA" id="ARBA00049109"/>
    </source>
</evidence>
<dbReference type="GO" id="GO:0141148">
    <property type="term" value="F:enoyl-[acyl-carrier-protein] reductase (NADPH) activity"/>
    <property type="evidence" value="ECO:0007669"/>
    <property type="project" value="UniProtKB-EC"/>
</dbReference>
<comment type="pathway">
    <text evidence="1">Lipid metabolism.</text>
</comment>
<evidence type="ECO:0000256" key="50">
    <source>
        <dbReference type="PROSITE-ProRule" id="PRU01363"/>
    </source>
</evidence>
<comment type="catalytic activity">
    <reaction evidence="10">
        <text>(3R)-hydroxyoctanoyl-[ACP] = (2E)-octenoyl-[ACP] + H2O</text>
        <dbReference type="Rhea" id="RHEA:41844"/>
        <dbReference type="Rhea" id="RHEA-COMP:9634"/>
        <dbReference type="Rhea" id="RHEA-COMP:9635"/>
        <dbReference type="ChEBI" id="CHEBI:15377"/>
        <dbReference type="ChEBI" id="CHEBI:78461"/>
        <dbReference type="ChEBI" id="CHEBI:78462"/>
    </reaction>
    <physiologicalReaction direction="left-to-right" evidence="10">
        <dbReference type="Rhea" id="RHEA:41845"/>
    </physiologicalReaction>
</comment>
<proteinExistence type="predicted"/>
<dbReference type="UniPathway" id="UPA00094"/>
<evidence type="ECO:0000256" key="22">
    <source>
        <dbReference type="ARBA" id="ARBA00047400"/>
    </source>
</evidence>
<dbReference type="SMART" id="SM00823">
    <property type="entry name" value="PKS_PP"/>
    <property type="match status" value="1"/>
</dbReference>
<organism evidence="55 56">
    <name type="scientific">Adineta steineri</name>
    <dbReference type="NCBI Taxonomy" id="433720"/>
    <lineage>
        <taxon>Eukaryota</taxon>
        <taxon>Metazoa</taxon>
        <taxon>Spiralia</taxon>
        <taxon>Gnathifera</taxon>
        <taxon>Rotifera</taxon>
        <taxon>Eurotatoria</taxon>
        <taxon>Bdelloidea</taxon>
        <taxon>Adinetida</taxon>
        <taxon>Adinetidae</taxon>
        <taxon>Adineta</taxon>
    </lineage>
</organism>
<dbReference type="Pfam" id="PF23297">
    <property type="entry name" value="ACP_SdgA_C"/>
    <property type="match status" value="1"/>
</dbReference>
<sequence length="2693" mass="307602">MTSKQLTLQSNMEPIAVVGISCTFAGGINTSELFWKVLKDSIDVGSEIPKERFDPNSYAPLYNTKKPLIRRGYFINNDELDHFDPSFFGVTDADAMSMDPCHRILLEKFVHLLEDANYPVDQMKGSRTAVYIGQFTTDHPTTFYRSKVEDQSNLLGPNISVYNASARLSYHFDLHGPNLTLDTACCSSLQALHLAVQSLRNGEADFAVAGGTNLNYAPESFFISLITGAISPDGRSRSYSEDANGYARGDGVAMVLLKRLSDAIRDKDKIYCVVRDVMASHDGNEEKMNYNVPSSFGQNLLLKEIYSRNNIDLNEVFYIEGHGTGTQVGDPIEANTLGKFFKRSPYNPPLLIGSVKSVIGHTEATAGIASLIKIALCMKYRMLTPNMNFTSLNPKIEAEKYNLHVVNHIINFPEQMVTVGINNFGMGGNTAHAIVSEWVEDHPYNSSIHIDEKLEQDFVLTFSSKGDQSLKIHLEKVSKWLSTIPRQFIENDEQLFLTYLSEKLLLKRTTNFSHRLSFVCSNFKQLEHQIQSYLADQTTTPGVILSQDKLLIEHQSNSNICFIYSGQGPQWWAMGRQLYLTEPVFRHWIDKLHLEFLSVSNHSFSLIKELIEPTKEEDSQINFTNIAQPLILSVQIALTSLWLSWGIRPQHIVGHSVGEVAAAYVAGRLSLNEAVQIIYHRSRVQNYNTNQGGKMLALFLSEDETNKLLINCQDRIQIAAINSPKSVTLSGDKDALENLYNNLSITQPNVYKTWLKIENAFHSKQMERFHIYEELIESLLHIKGNGYHQEFDQLCSNAILYSTVTGTRMNGTSLDGEYWWKNVRNPVLFNDAIQSILSDMTQSKAIPVFIEISAHPVLSATIPECFQQFSQSHSLLSNQTPIVLHSLKRKQNEQQTMLSSLCSLFSYFGSNLVHWKKFFNSRSYSQILSQEHSLSKSINSLLDTLPNYSFNHQIYWYESKDSVFARRAIKRKHHPLLGYRRWHHDTPVPAWRNIFTMNSNATNLSYLLDHNIQGATLFPAAAFIELIFSAINQLLQYVSTEQKSITIQNVQFLHGLELNPEVTIQLETVIIMPFKEFYVYSRRKQPNDSIRTSGISGDDITTKYGDEQFLHTYSSNEWTLHCRGLINLKADASLISSMYDIDSILNRLLPSNNPKTTIVAQTETELDKMYKYFEIADHKFGPRFRSIKALYRYQYEALLELMIPSALANEEYFDRDEYICHPAVLDACFQGLIPLIPGNFYELGIPISIDEITLFDRNKHLLSTQQQLYATQSVNTSVNGITTNKTYTTDMLVFSHSNQSSSSEPMVAFRGFKIQIREDRSVDKSIFQKIEESTSICSNNSKKIVPVNELIDHLCAYQYWNTTQLHTITSTTNPYEQWIIFCDQKQHICQQIAEMLIKNQIKPENITLIYSSIDNEKTINQQSLFKEIIIDDISSISKLNELKSFKQNHPINIVFGWPLDLSSLNNNVSFPGEERFECSTLMHIVQIIYEIKFDKHPNIFILTANAQPLNNGQNSEKFDFLPSPVIGFAKSILNEYAINRMKLIDLQFSHLSENLLQIILNEMYSTIYSSSDTCQDEEVVLTSSNNNLIQRYIPEYSIIDSSKDRMIINNRQQKLIPKLNSDHIHFQLQVPKSRLISDLKWISNPTNATGLTSTEVEISVHCVGLNFRDISKLRGLHPHTRGSEDQYDKNEFIGMGFSGVVLRKGSDVHLNINDRVFGMITNQNVFQSHLIVNENDLVQAPSDLTMVQLSTLPTYITAFYSLQDCLKLKSSQMILIHSAASATGLAFIQYAKMIGANIIATAGTKEKRDFLREKYQLEHVYNDKDLSFVRQIRQIYPNGIDIIVNSLSGLFRNESLKLLAPFGHFIELNQNDIYANSNLSLFPLRTNCTYHVIDLTSLQKYSPKKIQCLLKDIANLCNMKHLTPITPILEFDASQIEEAFSVYSQRRHVGQFVIKIAQSDRELLIENDPTEKQTSHKHMFSKSVCNEGTIVISGGLGGLGIDISKWMIRERGVKRIVLLSRRDIDQLEKTSYQYKDWSSLQEIAKENHALVEVMKADIRDYDQVFNALCHISEIKSYPIRGIIHSAMVLHDSLFQNLTNEILHKVMQPKIHGAWNLHRATEILSCPLEFFIMFSSIRNHITGVGQSNYNAGNNFLDSLAYWRLNYRNLPAISIALPAISGAGYLHNHAQSTIALMEQQGVHLMPSKYVFQVIEQLQHNQKEQQRILGKTNLFNPIIFSVDWKTLLITNLPIKFNNFVKQFSKTNPEETKISSDDNNEQSNFDLDTITNKIRLRISKLFGALNSNRIDLVKPLIHQGMDSLTAVELRTWLVREMSVNIPLVELLQGMSINDLALYIQQKALQHQTNMNINKNSRELSSKDINNNENSLVNAESEKDHKEFESSYNGTSLLLPLHYPGKRSTLFCVHDIIGLSQTFIQFAIHMANSYQNECPSIFAFRASGYQTKESFLQSIETMAEQYIFQMKRVQPTGPYYLLGYSFGGLVAYEMARQLYEKHQTTVQSLILIDPPIPIEHPLILPNQIKENLFWSLKTLQFIFNYFTNDKTSNLLLNQLFSSPQSSIEEQVQMLIQQASLILKTRFPFLKDNEEMFEIIKANMIAKESYTYHTAKTSNDLIKINHTIMFTLKDNPSNKTKHQIWKSLLPHLIIEDVDGTHQTLLDNPTVQLIIDRSKQMFTY</sequence>
<dbReference type="GO" id="GO:0031177">
    <property type="term" value="F:phosphopantetheine binding"/>
    <property type="evidence" value="ECO:0007669"/>
    <property type="project" value="InterPro"/>
</dbReference>
<dbReference type="InterPro" id="IPR020841">
    <property type="entry name" value="PKS_Beta-ketoAc_synthase_dom"/>
</dbReference>
<comment type="catalytic activity">
    <reaction evidence="25">
        <text>(2E)-butenoyl-[ACP] + NADPH + H(+) = butanoyl-[ACP] + NADP(+)</text>
        <dbReference type="Rhea" id="RHEA:41812"/>
        <dbReference type="Rhea" id="RHEA-COMP:9627"/>
        <dbReference type="Rhea" id="RHEA-COMP:9628"/>
        <dbReference type="ChEBI" id="CHEBI:15378"/>
        <dbReference type="ChEBI" id="CHEBI:57783"/>
        <dbReference type="ChEBI" id="CHEBI:58349"/>
        <dbReference type="ChEBI" id="CHEBI:78453"/>
        <dbReference type="ChEBI" id="CHEBI:78454"/>
    </reaction>
    <physiologicalReaction direction="left-to-right" evidence="25">
        <dbReference type="Rhea" id="RHEA:41813"/>
    </physiologicalReaction>
</comment>
<dbReference type="Pfam" id="PF21089">
    <property type="entry name" value="PKS_DH_N"/>
    <property type="match status" value="1"/>
</dbReference>
<dbReference type="CDD" id="cd00833">
    <property type="entry name" value="PKS"/>
    <property type="match status" value="1"/>
</dbReference>
<dbReference type="OrthoDB" id="329835at2759"/>
<evidence type="ECO:0000256" key="8">
    <source>
        <dbReference type="ARBA" id="ARBA00023268"/>
    </source>
</evidence>
<evidence type="ECO:0000256" key="39">
    <source>
        <dbReference type="ARBA" id="ARBA00048704"/>
    </source>
</evidence>
<dbReference type="Pfam" id="PF08659">
    <property type="entry name" value="KR"/>
    <property type="match status" value="1"/>
</dbReference>
<evidence type="ECO:0000256" key="25">
    <source>
        <dbReference type="ARBA" id="ARBA00047500"/>
    </source>
</evidence>
<comment type="catalytic activity">
    <reaction evidence="47">
        <text>butanoyl-[ACP] + malonyl-[ACP] + H(+) = 3-oxohexanoyl-[ACP] + holo-[ACP] + CO2</text>
        <dbReference type="Rhea" id="RHEA:41820"/>
        <dbReference type="Rhea" id="RHEA-COMP:9623"/>
        <dbReference type="Rhea" id="RHEA-COMP:9628"/>
        <dbReference type="Rhea" id="RHEA-COMP:9629"/>
        <dbReference type="Rhea" id="RHEA-COMP:9685"/>
        <dbReference type="ChEBI" id="CHEBI:15378"/>
        <dbReference type="ChEBI" id="CHEBI:16526"/>
        <dbReference type="ChEBI" id="CHEBI:64479"/>
        <dbReference type="ChEBI" id="CHEBI:78449"/>
        <dbReference type="ChEBI" id="CHEBI:78454"/>
        <dbReference type="ChEBI" id="CHEBI:78456"/>
    </reaction>
    <physiologicalReaction direction="left-to-right" evidence="47">
        <dbReference type="Rhea" id="RHEA:41821"/>
    </physiologicalReaction>
</comment>
<dbReference type="Pfam" id="PF02801">
    <property type="entry name" value="Ketoacyl-synt_C"/>
    <property type="match status" value="1"/>
</dbReference>
<comment type="function">
    <text evidence="19">Fatty acid synthetase is a multifunctional enzyme that catalyzes the de novo biosynthesis of long-chain saturated fatty acids starting from acetyl-CoA and malonyl-CoA in the presence of NADPH. This multifunctional protein contains 7 catalytic activities and a site for the binding of the prosthetic group 4'-phosphopantetheine of the acyl carrier protein ([ACP]) domain.</text>
</comment>
<comment type="catalytic activity">
    <reaction evidence="35">
        <text>a fatty acyl-[ACP] + malonyl-[ACP] + H(+) = a 3-oxoacyl-[ACP] + holo-[ACP] + CO2</text>
        <dbReference type="Rhea" id="RHEA:22836"/>
        <dbReference type="Rhea" id="RHEA-COMP:9623"/>
        <dbReference type="Rhea" id="RHEA-COMP:9685"/>
        <dbReference type="Rhea" id="RHEA-COMP:9916"/>
        <dbReference type="Rhea" id="RHEA-COMP:14125"/>
        <dbReference type="ChEBI" id="CHEBI:15378"/>
        <dbReference type="ChEBI" id="CHEBI:16526"/>
        <dbReference type="ChEBI" id="CHEBI:64479"/>
        <dbReference type="ChEBI" id="CHEBI:78449"/>
        <dbReference type="ChEBI" id="CHEBI:78776"/>
        <dbReference type="ChEBI" id="CHEBI:138651"/>
        <dbReference type="EC" id="2.3.1.41"/>
    </reaction>
    <physiologicalReaction direction="left-to-right" evidence="35">
        <dbReference type="Rhea" id="RHEA:22837"/>
    </physiologicalReaction>
</comment>
<protein>
    <recommendedName>
        <fullName evidence="57">Polyketide synthase</fullName>
    </recommendedName>
</protein>
<evidence type="ECO:0000256" key="43">
    <source>
        <dbReference type="ARBA" id="ARBA00049171"/>
    </source>
</evidence>
<comment type="catalytic activity">
    <reaction evidence="11">
        <text>(3R)-hydroxydodecanoyl-[ACP] = (2E)-dodecenoyl-[ACP] + H2O</text>
        <dbReference type="Rhea" id="RHEA:41876"/>
        <dbReference type="Rhea" id="RHEA-COMP:9642"/>
        <dbReference type="Rhea" id="RHEA-COMP:9643"/>
        <dbReference type="ChEBI" id="CHEBI:15377"/>
        <dbReference type="ChEBI" id="CHEBI:78470"/>
        <dbReference type="ChEBI" id="CHEBI:78472"/>
    </reaction>
    <physiologicalReaction direction="left-to-right" evidence="11">
        <dbReference type="Rhea" id="RHEA:41877"/>
    </physiologicalReaction>
</comment>
<evidence type="ECO:0000259" key="52">
    <source>
        <dbReference type="PROSITE" id="PS52004"/>
    </source>
</evidence>
<evidence type="ECO:0000256" key="14">
    <source>
        <dbReference type="ARBA" id="ARBA00023394"/>
    </source>
</evidence>
<comment type="catalytic activity">
    <reaction evidence="28">
        <text>(2E)-hexenoyl-[ACP] + NADPH + H(+) = hexanoyl-[ACP] + NADP(+)</text>
        <dbReference type="Rhea" id="RHEA:41832"/>
        <dbReference type="Rhea" id="RHEA-COMP:9631"/>
        <dbReference type="Rhea" id="RHEA-COMP:9632"/>
        <dbReference type="ChEBI" id="CHEBI:15378"/>
        <dbReference type="ChEBI" id="CHEBI:57783"/>
        <dbReference type="ChEBI" id="CHEBI:58349"/>
        <dbReference type="ChEBI" id="CHEBI:78458"/>
        <dbReference type="ChEBI" id="CHEBI:78459"/>
    </reaction>
    <physiologicalReaction direction="left-to-right" evidence="28">
        <dbReference type="Rhea" id="RHEA:41833"/>
    </physiologicalReaction>
</comment>
<comment type="catalytic activity">
    <reaction evidence="12">
        <text>(3R)-hydroxyhexanoyl-[ACP] = (2E)-hexenoyl-[ACP] + H2O</text>
        <dbReference type="Rhea" id="RHEA:41828"/>
        <dbReference type="Rhea" id="RHEA-COMP:9630"/>
        <dbReference type="Rhea" id="RHEA-COMP:9631"/>
        <dbReference type="ChEBI" id="CHEBI:15377"/>
        <dbReference type="ChEBI" id="CHEBI:78457"/>
        <dbReference type="ChEBI" id="CHEBI:78458"/>
    </reaction>
    <physiologicalReaction direction="left-to-right" evidence="12">
        <dbReference type="Rhea" id="RHEA:41829"/>
    </physiologicalReaction>
</comment>
<dbReference type="InterPro" id="IPR032821">
    <property type="entry name" value="PKS_assoc"/>
</dbReference>
<feature type="active site" description="Proton acceptor; for dehydratase activity" evidence="50">
    <location>
        <position position="1010"/>
    </location>
</feature>
<dbReference type="InterPro" id="IPR020806">
    <property type="entry name" value="PKS_PP-bd"/>
</dbReference>
<comment type="catalytic activity">
    <reaction evidence="18">
        <text>(3R)-hydroxybutanoyl-[ACP] = (2E)-butenoyl-[ACP] + H2O</text>
        <dbReference type="Rhea" id="RHEA:41808"/>
        <dbReference type="Rhea" id="RHEA-COMP:9626"/>
        <dbReference type="Rhea" id="RHEA-COMP:9627"/>
        <dbReference type="ChEBI" id="CHEBI:15377"/>
        <dbReference type="ChEBI" id="CHEBI:78451"/>
        <dbReference type="ChEBI" id="CHEBI:78453"/>
    </reaction>
    <physiologicalReaction direction="left-to-right" evidence="18">
        <dbReference type="Rhea" id="RHEA:41809"/>
    </physiologicalReaction>
</comment>
<comment type="catalytic activity">
    <reaction evidence="38">
        <text>holo-[ACP] + acetyl-CoA = acetyl-[ACP] + CoA</text>
        <dbReference type="Rhea" id="RHEA:41788"/>
        <dbReference type="Rhea" id="RHEA-COMP:9621"/>
        <dbReference type="Rhea" id="RHEA-COMP:9685"/>
        <dbReference type="ChEBI" id="CHEBI:57287"/>
        <dbReference type="ChEBI" id="CHEBI:57288"/>
        <dbReference type="ChEBI" id="CHEBI:64479"/>
        <dbReference type="ChEBI" id="CHEBI:78446"/>
        <dbReference type="EC" id="2.3.1.38"/>
    </reaction>
    <physiologicalReaction direction="left-to-right" evidence="38">
        <dbReference type="Rhea" id="RHEA:41789"/>
    </physiologicalReaction>
</comment>
<comment type="catalytic activity">
    <reaction evidence="34">
        <text>(2E)-octenoyl-[ACP] + NADPH + H(+) = octanoyl-[ACP] + NADP(+)</text>
        <dbReference type="Rhea" id="RHEA:41848"/>
        <dbReference type="Rhea" id="RHEA-COMP:9635"/>
        <dbReference type="Rhea" id="RHEA-COMP:9636"/>
        <dbReference type="ChEBI" id="CHEBI:15378"/>
        <dbReference type="ChEBI" id="CHEBI:57783"/>
        <dbReference type="ChEBI" id="CHEBI:58349"/>
        <dbReference type="ChEBI" id="CHEBI:78462"/>
        <dbReference type="ChEBI" id="CHEBI:78463"/>
    </reaction>
    <physiologicalReaction direction="left-to-right" evidence="34">
        <dbReference type="Rhea" id="RHEA:41849"/>
    </physiologicalReaction>
</comment>
<feature type="domain" description="PKS/mFAS DH" evidence="53">
    <location>
        <begin position="974"/>
        <end position="1323"/>
    </location>
</feature>
<keyword evidence="4" id="KW-0808">Transferase</keyword>
<comment type="catalytic activity">
    <reaction evidence="23">
        <text>3-oxodecanoyl-[ACP] + NADPH + H(+) = (3R)-hydroxydecanoyl-[ACP] + NADP(+)</text>
        <dbReference type="Rhea" id="RHEA:41856"/>
        <dbReference type="Rhea" id="RHEA-COMP:9637"/>
        <dbReference type="Rhea" id="RHEA-COMP:9638"/>
        <dbReference type="ChEBI" id="CHEBI:15378"/>
        <dbReference type="ChEBI" id="CHEBI:57783"/>
        <dbReference type="ChEBI" id="CHEBI:58349"/>
        <dbReference type="ChEBI" id="CHEBI:78464"/>
        <dbReference type="ChEBI" id="CHEBI:78466"/>
    </reaction>
    <physiologicalReaction direction="left-to-right" evidence="23">
        <dbReference type="Rhea" id="RHEA:41857"/>
    </physiologicalReaction>
</comment>
<feature type="region of interest" description="N-terminal hotdog fold" evidence="50">
    <location>
        <begin position="974"/>
        <end position="1133"/>
    </location>
</feature>
<dbReference type="Pfam" id="PF00698">
    <property type="entry name" value="Acyl_transf_1"/>
    <property type="match status" value="1"/>
</dbReference>
<evidence type="ECO:0000256" key="24">
    <source>
        <dbReference type="ARBA" id="ARBA00047451"/>
    </source>
</evidence>
<evidence type="ECO:0000256" key="36">
    <source>
        <dbReference type="ARBA" id="ARBA00048571"/>
    </source>
</evidence>
<dbReference type="InterPro" id="IPR016036">
    <property type="entry name" value="Malonyl_transacylase_ACP-bd"/>
</dbReference>
<dbReference type="Pfam" id="PF00107">
    <property type="entry name" value="ADH_zinc_N"/>
    <property type="match status" value="1"/>
</dbReference>
<comment type="catalytic activity">
    <reaction evidence="32">
        <text>(2E)-dodecenoyl-[ACP] + NADPH + H(+) = dodecanoyl-[ACP] + NADP(+)</text>
        <dbReference type="Rhea" id="RHEA:41880"/>
        <dbReference type="Rhea" id="RHEA-COMP:9643"/>
        <dbReference type="Rhea" id="RHEA-COMP:9644"/>
        <dbReference type="ChEBI" id="CHEBI:15378"/>
        <dbReference type="ChEBI" id="CHEBI:57783"/>
        <dbReference type="ChEBI" id="CHEBI:58349"/>
        <dbReference type="ChEBI" id="CHEBI:65264"/>
        <dbReference type="ChEBI" id="CHEBI:78472"/>
    </reaction>
    <physiologicalReaction direction="left-to-right" evidence="32">
        <dbReference type="Rhea" id="RHEA:41881"/>
    </physiologicalReaction>
</comment>